<protein>
    <recommendedName>
        <fullName evidence="4">Thioredoxin domain-containing protein</fullName>
    </recommendedName>
</protein>
<keyword evidence="1" id="KW-0732">Signal</keyword>
<sequence length="556" mass="62680">MLAFLFGLVSCVFVPYNISSMISFDRVNSAELSDIVSKNPIVVVLSCPQDNYVISHAFTNSESLFPEAVFAIADKGALKDYLKQKVPAEPSIAIFKKGSLDVIVGSIYKENTLLYIIDLYLYEKRPVLKSSAEVIAALGETPVTIITTEKEFDHTFSITKKSLTNSEPINIVSLSAKAAEEISLAHGYCAIFRSLDQVLDSARCNAEDIKTVIKPVFQNAKIELLQESKKPSVVFHPTDHNSHEVKDFMYKLGSNFKDFNFFFVNDKEACKLVDKYYPPSFCSKNQIGVIDFKANIAYNVSSIINTEELKESFDSKKMTANVSHLIYQIRNHAVPHYYMSEQIPKSSNAPLKRIVGLNYKELVVDNDDDVLVLFLKPRDSDCSKAFNKLRKIADDALEDCHKDDEKENETSTANTKTNKTQICNIDLNNHTKFYFIISTDNKIEGGYPTFPGEPSLVLYSALDKSKPRLVIGSDLADIQLHLKLFAKYPVTFNKKYTIGSMEHFNEQAEIAKSVRARMTVEEVELLMDTIDKVGAEFKERNEDINEELDDNEGVEL</sequence>
<organism evidence="2 3">
    <name type="scientific">Tritrichomonas musculus</name>
    <dbReference type="NCBI Taxonomy" id="1915356"/>
    <lineage>
        <taxon>Eukaryota</taxon>
        <taxon>Metamonada</taxon>
        <taxon>Parabasalia</taxon>
        <taxon>Tritrichomonadida</taxon>
        <taxon>Tritrichomonadidae</taxon>
        <taxon>Tritrichomonas</taxon>
    </lineage>
</organism>
<gene>
    <name evidence="2" type="ORF">M9Y10_009692</name>
</gene>
<dbReference type="Proteomes" id="UP001470230">
    <property type="component" value="Unassembled WGS sequence"/>
</dbReference>
<evidence type="ECO:0000256" key="1">
    <source>
        <dbReference type="SAM" id="SignalP"/>
    </source>
</evidence>
<dbReference type="EMBL" id="JAPFFF010000015">
    <property type="protein sequence ID" value="KAK8866725.1"/>
    <property type="molecule type" value="Genomic_DNA"/>
</dbReference>
<evidence type="ECO:0000313" key="3">
    <source>
        <dbReference type="Proteomes" id="UP001470230"/>
    </source>
</evidence>
<accession>A0ABR2IP82</accession>
<evidence type="ECO:0000313" key="2">
    <source>
        <dbReference type="EMBL" id="KAK8866725.1"/>
    </source>
</evidence>
<reference evidence="2 3" key="1">
    <citation type="submission" date="2024-04" db="EMBL/GenBank/DDBJ databases">
        <title>Tritrichomonas musculus Genome.</title>
        <authorList>
            <person name="Alves-Ferreira E."/>
            <person name="Grigg M."/>
            <person name="Lorenzi H."/>
            <person name="Galac M."/>
        </authorList>
    </citation>
    <scope>NUCLEOTIDE SEQUENCE [LARGE SCALE GENOMIC DNA]</scope>
    <source>
        <strain evidence="2 3">EAF2021</strain>
    </source>
</reference>
<feature type="chain" id="PRO_5046341957" description="Thioredoxin domain-containing protein" evidence="1">
    <location>
        <begin position="20"/>
        <end position="556"/>
    </location>
</feature>
<comment type="caution">
    <text evidence="2">The sequence shown here is derived from an EMBL/GenBank/DDBJ whole genome shotgun (WGS) entry which is preliminary data.</text>
</comment>
<keyword evidence="3" id="KW-1185">Reference proteome</keyword>
<feature type="signal peptide" evidence="1">
    <location>
        <begin position="1"/>
        <end position="19"/>
    </location>
</feature>
<name>A0ABR2IP82_9EUKA</name>
<evidence type="ECO:0008006" key="4">
    <source>
        <dbReference type="Google" id="ProtNLM"/>
    </source>
</evidence>
<proteinExistence type="predicted"/>